<evidence type="ECO:0000256" key="1">
    <source>
        <dbReference type="SAM" id="Phobius"/>
    </source>
</evidence>
<organism evidence="2 3">
    <name type="scientific">Babesia caballi</name>
    <dbReference type="NCBI Taxonomy" id="5871"/>
    <lineage>
        <taxon>Eukaryota</taxon>
        <taxon>Sar</taxon>
        <taxon>Alveolata</taxon>
        <taxon>Apicomplexa</taxon>
        <taxon>Aconoidasida</taxon>
        <taxon>Piroplasmida</taxon>
        <taxon>Babesiidae</taxon>
        <taxon>Babesia</taxon>
    </lineage>
</organism>
<sequence>MGFAGKLRTDAGGGLNIAYALGSFCGGFNTPLRQLSEKLWCLTKRTPRTLGDMFGFTWHLKGQLYNQRNAEPARHNWVTKLANLTPFSSTVKDNLDVLKTFVGAGHTDSTSHSTADLTSLYSSGCNQPNQNCGPYLYPLTLSKGATFAPTHASSYLSWMVYLTDDLQSGFQELLDEFKNIDCSQTGCRSKTGGTKCTTSHPPGTHGTNPECTCDSVVHCADVLPILYANGFTFSDMGAWFGESDTKTKRNCANFHSQLQSVISGNPLKELLQSIDDFLYLFRKYFLSHLSGFWTIYICLIVYTFFFLLDTLHLRSHLKLTSSHTVPPLALLASSTPLPITKLTYITQ</sequence>
<dbReference type="GeneID" id="94192834"/>
<name>A0AAV4LMU7_BABCB</name>
<keyword evidence="3" id="KW-1185">Reference proteome</keyword>
<keyword evidence="1" id="KW-1133">Transmembrane helix</keyword>
<evidence type="ECO:0000313" key="3">
    <source>
        <dbReference type="Proteomes" id="UP001497744"/>
    </source>
</evidence>
<reference evidence="2 3" key="1">
    <citation type="submission" date="2021-06" db="EMBL/GenBank/DDBJ databases">
        <title>Genome sequence of Babesia caballi.</title>
        <authorList>
            <person name="Yamagishi J."/>
            <person name="Kidaka T."/>
            <person name="Ochi A."/>
        </authorList>
    </citation>
    <scope>NUCLEOTIDE SEQUENCE [LARGE SCALE GENOMIC DNA]</scope>
    <source>
        <strain evidence="2">USDA-D6B2</strain>
    </source>
</reference>
<evidence type="ECO:0000313" key="2">
    <source>
        <dbReference type="EMBL" id="GIX61351.1"/>
    </source>
</evidence>
<keyword evidence="1" id="KW-0812">Transmembrane</keyword>
<keyword evidence="1" id="KW-0472">Membrane</keyword>
<gene>
    <name evidence="2" type="ORF">BcabD6B2_07860</name>
</gene>
<protein>
    <submittedName>
        <fullName evidence="2">Extracellular matrix-binding ebh, putative</fullName>
    </submittedName>
</protein>
<dbReference type="EMBL" id="BPLF01000001">
    <property type="protein sequence ID" value="GIX61351.1"/>
    <property type="molecule type" value="Genomic_DNA"/>
</dbReference>
<feature type="transmembrane region" description="Helical" evidence="1">
    <location>
        <begin position="285"/>
        <end position="308"/>
    </location>
</feature>
<comment type="caution">
    <text evidence="2">The sequence shown here is derived from an EMBL/GenBank/DDBJ whole genome shotgun (WGS) entry which is preliminary data.</text>
</comment>
<dbReference type="AlphaFoldDB" id="A0AAV4LMU7"/>
<proteinExistence type="predicted"/>
<dbReference type="RefSeq" id="XP_067713422.1">
    <property type="nucleotide sequence ID" value="XM_067857321.1"/>
</dbReference>
<accession>A0AAV4LMU7</accession>
<dbReference type="Proteomes" id="UP001497744">
    <property type="component" value="Unassembled WGS sequence"/>
</dbReference>